<dbReference type="Gene3D" id="3.40.1000.10">
    <property type="entry name" value="Mog1/PsbP, alpha/beta/alpha sandwich"/>
    <property type="match status" value="1"/>
</dbReference>
<dbReference type="RefSeq" id="WP_323327437.1">
    <property type="nucleotide sequence ID" value="NZ_JAYFSI010000002.1"/>
</dbReference>
<organism evidence="1 2">
    <name type="scientific">Amycolatopsis heterodermiae</name>
    <dbReference type="NCBI Taxonomy" id="3110235"/>
    <lineage>
        <taxon>Bacteria</taxon>
        <taxon>Bacillati</taxon>
        <taxon>Actinomycetota</taxon>
        <taxon>Actinomycetes</taxon>
        <taxon>Pseudonocardiales</taxon>
        <taxon>Pseudonocardiaceae</taxon>
        <taxon>Amycolatopsis</taxon>
    </lineage>
</organism>
<name>A0ABU5R3W2_9PSEU</name>
<dbReference type="EMBL" id="JAYFSI010000002">
    <property type="protein sequence ID" value="MEA5360896.1"/>
    <property type="molecule type" value="Genomic_DNA"/>
</dbReference>
<gene>
    <name evidence="1" type="ORF">VA596_15215</name>
</gene>
<evidence type="ECO:0000313" key="2">
    <source>
        <dbReference type="Proteomes" id="UP001304298"/>
    </source>
</evidence>
<proteinExistence type="predicted"/>
<evidence type="ECO:0000313" key="1">
    <source>
        <dbReference type="EMBL" id="MEA5360896.1"/>
    </source>
</evidence>
<accession>A0ABU5R3W2</accession>
<reference evidence="1 2" key="1">
    <citation type="submission" date="2023-12" db="EMBL/GenBank/DDBJ databases">
        <title>Amycolatopsis sp. V23-08.</title>
        <authorList>
            <person name="Somphong A."/>
        </authorList>
    </citation>
    <scope>NUCLEOTIDE SEQUENCE [LARGE SCALE GENOMIC DNA]</scope>
    <source>
        <strain evidence="1 2">V23-08</strain>
    </source>
</reference>
<dbReference type="Proteomes" id="UP001304298">
    <property type="component" value="Unassembled WGS sequence"/>
</dbReference>
<protein>
    <recommendedName>
        <fullName evidence="3">DUF1795 domain-containing protein</fullName>
    </recommendedName>
</protein>
<comment type="caution">
    <text evidence="1">The sequence shown here is derived from an EMBL/GenBank/DDBJ whole genome shotgun (WGS) entry which is preliminary data.</text>
</comment>
<sequence>MAIELPVRIAFTLPDGWQAAPPDEVGAPEVAFVAVRPASSGRGTGGFVTNLTIAGETRDPAVRMATIADESVQRVENVAESVRVRDRADFGPGVTQVLDIELDEGKRLVQRQVYLPIDDVHDQRTVLELVLTCTPDQFDDAASDFRRFVGTVRPAR</sequence>
<keyword evidence="2" id="KW-1185">Reference proteome</keyword>
<evidence type="ECO:0008006" key="3">
    <source>
        <dbReference type="Google" id="ProtNLM"/>
    </source>
</evidence>